<dbReference type="Pfam" id="PF00497">
    <property type="entry name" value="SBP_bac_3"/>
    <property type="match status" value="1"/>
</dbReference>
<reference evidence="5 6" key="1">
    <citation type="submission" date="2020-08" db="EMBL/GenBank/DDBJ databases">
        <title>Genomic Encyclopedia of Type Strains, Phase IV (KMG-IV): sequencing the most valuable type-strain genomes for metagenomic binning, comparative biology and taxonomic classification.</title>
        <authorList>
            <person name="Goeker M."/>
        </authorList>
    </citation>
    <scope>NUCLEOTIDE SEQUENCE [LARGE SCALE GENOMIC DNA]</scope>
    <source>
        <strain evidence="5 6">DSM 106146</strain>
    </source>
</reference>
<evidence type="ECO:0000313" key="5">
    <source>
        <dbReference type="EMBL" id="MBB5264860.1"/>
    </source>
</evidence>
<dbReference type="Proteomes" id="UP000543642">
    <property type="component" value="Unassembled WGS sequence"/>
</dbReference>
<dbReference type="PROSITE" id="PS51257">
    <property type="entry name" value="PROKAR_LIPOPROTEIN"/>
    <property type="match status" value="1"/>
</dbReference>
<feature type="compositionally biased region" description="Polar residues" evidence="2">
    <location>
        <begin position="27"/>
        <end position="62"/>
    </location>
</feature>
<feature type="region of interest" description="Disordered" evidence="2">
    <location>
        <begin position="25"/>
        <end position="62"/>
    </location>
</feature>
<organism evidence="5 6">
    <name type="scientific">Catenibacillus scindens</name>
    <dbReference type="NCBI Taxonomy" id="673271"/>
    <lineage>
        <taxon>Bacteria</taxon>
        <taxon>Bacillati</taxon>
        <taxon>Bacillota</taxon>
        <taxon>Clostridia</taxon>
        <taxon>Lachnospirales</taxon>
        <taxon>Lachnospiraceae</taxon>
        <taxon>Catenibacillus</taxon>
    </lineage>
</organism>
<dbReference type="EMBL" id="JACHFW010000007">
    <property type="protein sequence ID" value="MBB5264860.1"/>
    <property type="molecule type" value="Genomic_DNA"/>
</dbReference>
<keyword evidence="1 3" id="KW-0732">Signal</keyword>
<feature type="domain" description="Solute-binding protein family 3/N-terminal" evidence="4">
    <location>
        <begin position="70"/>
        <end position="288"/>
    </location>
</feature>
<evidence type="ECO:0000259" key="4">
    <source>
        <dbReference type="SMART" id="SM00062"/>
    </source>
</evidence>
<protein>
    <submittedName>
        <fullName evidence="5">Polar amino acid transport system substrate-binding protein</fullName>
    </submittedName>
</protein>
<feature type="signal peptide" evidence="3">
    <location>
        <begin position="1"/>
        <end position="26"/>
    </location>
</feature>
<sequence length="288" mass="30457">MKMKKVMALALSAAMALSMAACGSSAGNSGETLAQTESGAPAQSENQTQGEAQESGTAEASDVQTVEDGKLIMATEAGFAPYEYTEDGSTVVGVDVDIANEIAKAMGKELVIQNMSFDGALLAVQQGKADFAAAGISVNEERDKVMDFSVEYATSRQVVVVNKETMAVSSVDAITADNKVGVQTGTVADTYAQEQGWQVTQYSKFMEAAMDLMNNRLDCIVMDALPAEQLVAQNDSLTILDGELFTDKYAIAVNEGNTALLDEINAVLEQLIADGKIDEYTLNHTTGE</sequence>
<dbReference type="InterPro" id="IPR001638">
    <property type="entry name" value="Solute-binding_3/MltF_N"/>
</dbReference>
<evidence type="ECO:0000256" key="3">
    <source>
        <dbReference type="SAM" id="SignalP"/>
    </source>
</evidence>
<evidence type="ECO:0000256" key="2">
    <source>
        <dbReference type="SAM" id="MobiDB-lite"/>
    </source>
</evidence>
<dbReference type="AlphaFoldDB" id="A0A7W8HBU3"/>
<dbReference type="SMART" id="SM00062">
    <property type="entry name" value="PBPb"/>
    <property type="match status" value="1"/>
</dbReference>
<name>A0A7W8HBU3_9FIRM</name>
<dbReference type="RefSeq" id="WP_243164727.1">
    <property type="nucleotide sequence ID" value="NZ_JACHFW010000007.1"/>
</dbReference>
<dbReference type="SUPFAM" id="SSF53850">
    <property type="entry name" value="Periplasmic binding protein-like II"/>
    <property type="match status" value="1"/>
</dbReference>
<dbReference type="Gene3D" id="3.40.190.10">
    <property type="entry name" value="Periplasmic binding protein-like II"/>
    <property type="match status" value="2"/>
</dbReference>
<keyword evidence="6" id="KW-1185">Reference proteome</keyword>
<evidence type="ECO:0000313" key="6">
    <source>
        <dbReference type="Proteomes" id="UP000543642"/>
    </source>
</evidence>
<gene>
    <name evidence="5" type="ORF">HNP82_001999</name>
</gene>
<proteinExistence type="predicted"/>
<dbReference type="PANTHER" id="PTHR35936">
    <property type="entry name" value="MEMBRANE-BOUND LYTIC MUREIN TRANSGLYCOSYLASE F"/>
    <property type="match status" value="1"/>
</dbReference>
<dbReference type="CDD" id="cd13530">
    <property type="entry name" value="PBP2_peptides_like"/>
    <property type="match status" value="1"/>
</dbReference>
<comment type="caution">
    <text evidence="5">The sequence shown here is derived from an EMBL/GenBank/DDBJ whole genome shotgun (WGS) entry which is preliminary data.</text>
</comment>
<accession>A0A7W8HBU3</accession>
<dbReference type="PANTHER" id="PTHR35936:SF17">
    <property type="entry name" value="ARGININE-BINDING EXTRACELLULAR PROTEIN ARTP"/>
    <property type="match status" value="1"/>
</dbReference>
<feature type="chain" id="PRO_5030894174" evidence="3">
    <location>
        <begin position="27"/>
        <end position="288"/>
    </location>
</feature>
<evidence type="ECO:0000256" key="1">
    <source>
        <dbReference type="ARBA" id="ARBA00022729"/>
    </source>
</evidence>